<sequence length="56" mass="6839">MWIQLLSDYKYSNNIFHFFFHFKMSEFFKRDLLTNLLELFLHVTPTPLAIQVLQVC</sequence>
<accession>A0A0E9QMY0</accession>
<name>A0A0E9QMY0_ANGAN</name>
<proteinExistence type="predicted"/>
<protein>
    <submittedName>
        <fullName evidence="1">Uncharacterized protein</fullName>
    </submittedName>
</protein>
<reference evidence="1" key="2">
    <citation type="journal article" date="2015" name="Fish Shellfish Immunol.">
        <title>Early steps in the European eel (Anguilla anguilla)-Vibrio vulnificus interaction in the gills: Role of the RtxA13 toxin.</title>
        <authorList>
            <person name="Callol A."/>
            <person name="Pajuelo D."/>
            <person name="Ebbesson L."/>
            <person name="Teles M."/>
            <person name="MacKenzie S."/>
            <person name="Amaro C."/>
        </authorList>
    </citation>
    <scope>NUCLEOTIDE SEQUENCE</scope>
</reference>
<reference evidence="1" key="1">
    <citation type="submission" date="2014-11" db="EMBL/GenBank/DDBJ databases">
        <authorList>
            <person name="Amaro Gonzalez C."/>
        </authorList>
    </citation>
    <scope>NUCLEOTIDE SEQUENCE</scope>
</reference>
<dbReference type="AlphaFoldDB" id="A0A0E9QMY0"/>
<evidence type="ECO:0000313" key="1">
    <source>
        <dbReference type="EMBL" id="JAH17418.1"/>
    </source>
</evidence>
<organism evidence="1">
    <name type="scientific">Anguilla anguilla</name>
    <name type="common">European freshwater eel</name>
    <name type="synonym">Muraena anguilla</name>
    <dbReference type="NCBI Taxonomy" id="7936"/>
    <lineage>
        <taxon>Eukaryota</taxon>
        <taxon>Metazoa</taxon>
        <taxon>Chordata</taxon>
        <taxon>Craniata</taxon>
        <taxon>Vertebrata</taxon>
        <taxon>Euteleostomi</taxon>
        <taxon>Actinopterygii</taxon>
        <taxon>Neopterygii</taxon>
        <taxon>Teleostei</taxon>
        <taxon>Anguilliformes</taxon>
        <taxon>Anguillidae</taxon>
        <taxon>Anguilla</taxon>
    </lineage>
</organism>
<dbReference type="EMBL" id="GBXM01091159">
    <property type="protein sequence ID" value="JAH17418.1"/>
    <property type="molecule type" value="Transcribed_RNA"/>
</dbReference>